<comment type="caution">
    <text evidence="2">The sequence shown here is derived from an EMBL/GenBank/DDBJ whole genome shotgun (WGS) entry which is preliminary data.</text>
</comment>
<protein>
    <recommendedName>
        <fullName evidence="1">Putative restriction endonuclease domain-containing protein</fullName>
    </recommendedName>
</protein>
<dbReference type="SUPFAM" id="SSF52980">
    <property type="entry name" value="Restriction endonuclease-like"/>
    <property type="match status" value="1"/>
</dbReference>
<proteinExistence type="predicted"/>
<dbReference type="AlphaFoldDB" id="A0A1U7NYS8"/>
<sequence length="193" mass="21550">MTDAAPQAMTEADYLRTERESPYKREYVGGFVYPLHAQAGASGEHVRISLRIAAALLPGADGQGCRLYQSDMQLFVSGAASYFYPDVMLVCGGDQPGRYYESSPCLLTEVLSTSTAHNDRRHKYAVYTAIPTLQTYLLVSQDERYVVEYQRNGEDWAMREHRGAGQVDVPCLGQVLTLDQIYRGVLQPLPCRT</sequence>
<feature type="domain" description="Putative restriction endonuclease" evidence="1">
    <location>
        <begin position="13"/>
        <end position="172"/>
    </location>
</feature>
<dbReference type="OrthoDB" id="9799703at2"/>
<accession>A0A1U7NYS8</accession>
<reference evidence="2 3" key="1">
    <citation type="submission" date="2017-01" db="EMBL/GenBank/DDBJ databases">
        <title>Genome Analysis of Deinococcus marmoris KOPRI26562.</title>
        <authorList>
            <person name="Kim J.H."/>
            <person name="Oh H.-M."/>
        </authorList>
    </citation>
    <scope>NUCLEOTIDE SEQUENCE [LARGE SCALE GENOMIC DNA]</scope>
    <source>
        <strain evidence="2 3">KOPRI26562</strain>
    </source>
</reference>
<dbReference type="PANTHER" id="PTHR36558:SF1">
    <property type="entry name" value="RESTRICTION ENDONUCLEASE DOMAIN-CONTAINING PROTEIN-RELATED"/>
    <property type="match status" value="1"/>
</dbReference>
<dbReference type="RefSeq" id="WP_075832731.1">
    <property type="nucleotide sequence ID" value="NZ_MSTI01000077.1"/>
</dbReference>
<dbReference type="Pfam" id="PF05685">
    <property type="entry name" value="Uma2"/>
    <property type="match status" value="1"/>
</dbReference>
<evidence type="ECO:0000313" key="3">
    <source>
        <dbReference type="Proteomes" id="UP000186607"/>
    </source>
</evidence>
<dbReference type="PANTHER" id="PTHR36558">
    <property type="entry name" value="GLR1098 PROTEIN"/>
    <property type="match status" value="1"/>
</dbReference>
<evidence type="ECO:0000259" key="1">
    <source>
        <dbReference type="Pfam" id="PF05685"/>
    </source>
</evidence>
<dbReference type="Proteomes" id="UP000186607">
    <property type="component" value="Unassembled WGS sequence"/>
</dbReference>
<dbReference type="InterPro" id="IPR012296">
    <property type="entry name" value="Nuclease_put_TT1808"/>
</dbReference>
<dbReference type="STRING" id="249408.BOO71_0007264"/>
<dbReference type="InterPro" id="IPR008538">
    <property type="entry name" value="Uma2"/>
</dbReference>
<evidence type="ECO:0000313" key="2">
    <source>
        <dbReference type="EMBL" id="OLV18069.1"/>
    </source>
</evidence>
<gene>
    <name evidence="2" type="ORF">BOO71_0007264</name>
</gene>
<dbReference type="CDD" id="cd06260">
    <property type="entry name" value="DUF820-like"/>
    <property type="match status" value="1"/>
</dbReference>
<dbReference type="InterPro" id="IPR011335">
    <property type="entry name" value="Restrct_endonuc-II-like"/>
</dbReference>
<dbReference type="Gene3D" id="3.90.1570.10">
    <property type="entry name" value="tt1808, chain A"/>
    <property type="match status" value="1"/>
</dbReference>
<organism evidence="2 3">
    <name type="scientific">Deinococcus marmoris</name>
    <dbReference type="NCBI Taxonomy" id="249408"/>
    <lineage>
        <taxon>Bacteria</taxon>
        <taxon>Thermotogati</taxon>
        <taxon>Deinococcota</taxon>
        <taxon>Deinococci</taxon>
        <taxon>Deinococcales</taxon>
        <taxon>Deinococcaceae</taxon>
        <taxon>Deinococcus</taxon>
    </lineage>
</organism>
<dbReference type="EMBL" id="MSTI01000077">
    <property type="protein sequence ID" value="OLV18069.1"/>
    <property type="molecule type" value="Genomic_DNA"/>
</dbReference>
<dbReference type="eggNOG" id="COG4636">
    <property type="taxonomic scope" value="Bacteria"/>
</dbReference>
<keyword evidence="3" id="KW-1185">Reference proteome</keyword>
<name>A0A1U7NYS8_9DEIO</name>